<name>A0A164MA31_9AGAM</name>
<evidence type="ECO:0000313" key="1">
    <source>
        <dbReference type="EMBL" id="KZS86511.1"/>
    </source>
</evidence>
<dbReference type="AlphaFoldDB" id="A0A164MA31"/>
<sequence length="156" mass="17601">MDKPTRTTISPQTPSENFWHHCELAVPEFHNQRMVVRWISVHQWTYTRVFGKSGGLKALSVLVAKLKLVQNGVVLATLKLLDSLHVRIRNSLRFSTGIDPRIWISAEFSEAIPGTRGNSERPYPPPAGFDVRISAIFAGFGYPGLDTRDIRDIRGF</sequence>
<organism evidence="1 2">
    <name type="scientific">Sistotremastrum niveocremeum HHB9708</name>
    <dbReference type="NCBI Taxonomy" id="1314777"/>
    <lineage>
        <taxon>Eukaryota</taxon>
        <taxon>Fungi</taxon>
        <taxon>Dikarya</taxon>
        <taxon>Basidiomycota</taxon>
        <taxon>Agaricomycotina</taxon>
        <taxon>Agaricomycetes</taxon>
        <taxon>Sistotremastrales</taxon>
        <taxon>Sistotremastraceae</taxon>
        <taxon>Sertulicium</taxon>
        <taxon>Sertulicium niveocremeum</taxon>
    </lineage>
</organism>
<evidence type="ECO:0000313" key="2">
    <source>
        <dbReference type="Proteomes" id="UP000076722"/>
    </source>
</evidence>
<reference evidence="1 2" key="1">
    <citation type="journal article" date="2016" name="Mol. Biol. Evol.">
        <title>Comparative Genomics of Early-Diverging Mushroom-Forming Fungi Provides Insights into the Origins of Lignocellulose Decay Capabilities.</title>
        <authorList>
            <person name="Nagy L.G."/>
            <person name="Riley R."/>
            <person name="Tritt A."/>
            <person name="Adam C."/>
            <person name="Daum C."/>
            <person name="Floudas D."/>
            <person name="Sun H."/>
            <person name="Yadav J.S."/>
            <person name="Pangilinan J."/>
            <person name="Larsson K.H."/>
            <person name="Matsuura K."/>
            <person name="Barry K."/>
            <person name="Labutti K."/>
            <person name="Kuo R."/>
            <person name="Ohm R.A."/>
            <person name="Bhattacharya S.S."/>
            <person name="Shirouzu T."/>
            <person name="Yoshinaga Y."/>
            <person name="Martin F.M."/>
            <person name="Grigoriev I.V."/>
            <person name="Hibbett D.S."/>
        </authorList>
    </citation>
    <scope>NUCLEOTIDE SEQUENCE [LARGE SCALE GENOMIC DNA]</scope>
    <source>
        <strain evidence="1 2">HHB9708</strain>
    </source>
</reference>
<proteinExistence type="predicted"/>
<dbReference type="Proteomes" id="UP000076722">
    <property type="component" value="Unassembled WGS sequence"/>
</dbReference>
<keyword evidence="2" id="KW-1185">Reference proteome</keyword>
<gene>
    <name evidence="1" type="ORF">SISNIDRAFT_471740</name>
</gene>
<protein>
    <submittedName>
        <fullName evidence="1">Uncharacterized protein</fullName>
    </submittedName>
</protein>
<dbReference type="EMBL" id="KV419491">
    <property type="protein sequence ID" value="KZS86511.1"/>
    <property type="molecule type" value="Genomic_DNA"/>
</dbReference>
<accession>A0A164MA31</accession>